<organism evidence="1 2">
    <name type="scientific">Thermithiobacillus plumbiphilus</name>
    <dbReference type="NCBI Taxonomy" id="1729899"/>
    <lineage>
        <taxon>Bacteria</taxon>
        <taxon>Pseudomonadati</taxon>
        <taxon>Pseudomonadota</taxon>
        <taxon>Acidithiobacillia</taxon>
        <taxon>Acidithiobacillales</taxon>
        <taxon>Thermithiobacillaceae</taxon>
        <taxon>Thermithiobacillus</taxon>
    </lineage>
</organism>
<evidence type="ECO:0000313" key="2">
    <source>
        <dbReference type="Proteomes" id="UP001446205"/>
    </source>
</evidence>
<dbReference type="Proteomes" id="UP001446205">
    <property type="component" value="Unassembled WGS sequence"/>
</dbReference>
<dbReference type="RefSeq" id="WP_341370898.1">
    <property type="nucleotide sequence ID" value="NZ_JBBPCO010000008.1"/>
</dbReference>
<keyword evidence="2" id="KW-1185">Reference proteome</keyword>
<gene>
    <name evidence="1" type="ORF">WOB96_08665</name>
</gene>
<accession>A0ABU9D8J2</accession>
<protein>
    <submittedName>
        <fullName evidence="1">Uncharacterized protein</fullName>
    </submittedName>
</protein>
<sequence>MPIARIDLANVGFQFAMKLSVLAPTIGMTFPLQVDHYRVRDDRPKEVGVMKRSRFSEEQIIGVLKEAGAGMKVAVRWPVMGQFIWPLTAGYGRSV</sequence>
<name>A0ABU9D8J2_9PROT</name>
<dbReference type="EMBL" id="JBBPCO010000008">
    <property type="protein sequence ID" value="MEK8089840.1"/>
    <property type="molecule type" value="Genomic_DNA"/>
</dbReference>
<comment type="caution">
    <text evidence="1">The sequence shown here is derived from an EMBL/GenBank/DDBJ whole genome shotgun (WGS) entry which is preliminary data.</text>
</comment>
<reference evidence="1 2" key="1">
    <citation type="submission" date="2024-04" db="EMBL/GenBank/DDBJ databases">
        <authorList>
            <person name="Abashina T."/>
            <person name="Shaikin A."/>
        </authorList>
    </citation>
    <scope>NUCLEOTIDE SEQUENCE [LARGE SCALE GENOMIC DNA]</scope>
    <source>
        <strain evidence="1 2">AAFK</strain>
    </source>
</reference>
<proteinExistence type="predicted"/>
<evidence type="ECO:0000313" key="1">
    <source>
        <dbReference type="EMBL" id="MEK8089840.1"/>
    </source>
</evidence>